<evidence type="ECO:0000256" key="9">
    <source>
        <dbReference type="ARBA" id="ARBA00023269"/>
    </source>
</evidence>
<dbReference type="EMBL" id="KZ678626">
    <property type="protein sequence ID" value="PSR78002.1"/>
    <property type="molecule type" value="Genomic_DNA"/>
</dbReference>
<evidence type="ECO:0000256" key="8">
    <source>
        <dbReference type="ARBA" id="ARBA00023242"/>
    </source>
</evidence>
<sequence>MAPSVPQRGGPSALKARPGVAMPMIAGKSLGLGGKTGGKRHRKIATDSIRGITRPAIRRLARRGGVKRISASIYDDIRAALKDRLTRILHDCVTYVEHRQAKTVTVLDVIHSLRRIGRPIYGFDPSFEMEKIKNKKTRTSNVRGISNDSDED</sequence>
<dbReference type="PRINTS" id="PR00623">
    <property type="entry name" value="HISTONEH4"/>
</dbReference>
<dbReference type="SUPFAM" id="SSF47113">
    <property type="entry name" value="Histone-fold"/>
    <property type="match status" value="1"/>
</dbReference>
<proteinExistence type="inferred from homology"/>
<dbReference type="GO" id="GO:0005634">
    <property type="term" value="C:nucleus"/>
    <property type="evidence" value="ECO:0007669"/>
    <property type="project" value="UniProtKB-SubCell"/>
</dbReference>
<organism evidence="11 12">
    <name type="scientific">Coniella lustricola</name>
    <dbReference type="NCBI Taxonomy" id="2025994"/>
    <lineage>
        <taxon>Eukaryota</taxon>
        <taxon>Fungi</taxon>
        <taxon>Dikarya</taxon>
        <taxon>Ascomycota</taxon>
        <taxon>Pezizomycotina</taxon>
        <taxon>Sordariomycetes</taxon>
        <taxon>Sordariomycetidae</taxon>
        <taxon>Diaporthales</taxon>
        <taxon>Schizoparmaceae</taxon>
        <taxon>Coniella</taxon>
    </lineage>
</organism>
<comment type="function">
    <text evidence="1 10">Core component of nucleosome. Nucleosomes wrap and compact DNA into chromatin, limiting DNA accessibility to the cellular machineries which require DNA as a template. Histones thereby play a central role in transcription regulation, DNA repair, DNA replication and chromosomal stability. DNA accessibility is regulated via a complex set of post-translational modifications of histones, also called histone code, and nucleosome remodeling.</text>
</comment>
<evidence type="ECO:0000256" key="4">
    <source>
        <dbReference type="ARBA" id="ARBA00006564"/>
    </source>
</evidence>
<evidence type="ECO:0000256" key="2">
    <source>
        <dbReference type="ARBA" id="ARBA00004123"/>
    </source>
</evidence>
<dbReference type="GO" id="GO:0030527">
    <property type="term" value="F:structural constituent of chromatin"/>
    <property type="evidence" value="ECO:0007669"/>
    <property type="project" value="InterPro"/>
</dbReference>
<dbReference type="GO" id="GO:0003677">
    <property type="term" value="F:DNA binding"/>
    <property type="evidence" value="ECO:0007669"/>
    <property type="project" value="UniProtKB-KW"/>
</dbReference>
<evidence type="ECO:0000256" key="5">
    <source>
        <dbReference type="ARBA" id="ARBA00011538"/>
    </source>
</evidence>
<keyword evidence="12" id="KW-1185">Reference proteome</keyword>
<dbReference type="PANTHER" id="PTHR10484">
    <property type="entry name" value="HISTONE H4"/>
    <property type="match status" value="1"/>
</dbReference>
<accession>A0A2T2ZVT2</accession>
<dbReference type="CDD" id="cd22912">
    <property type="entry name" value="HFD_H4"/>
    <property type="match status" value="1"/>
</dbReference>
<evidence type="ECO:0000256" key="1">
    <source>
        <dbReference type="ARBA" id="ARBA00002001"/>
    </source>
</evidence>
<keyword evidence="8 10" id="KW-0539">Nucleus</keyword>
<dbReference type="Proteomes" id="UP000241462">
    <property type="component" value="Unassembled WGS sequence"/>
</dbReference>
<evidence type="ECO:0000256" key="7">
    <source>
        <dbReference type="ARBA" id="ARBA00023125"/>
    </source>
</evidence>
<keyword evidence="7 10" id="KW-0238">DNA-binding</keyword>
<dbReference type="GO" id="GO:0046982">
    <property type="term" value="F:protein heterodimerization activity"/>
    <property type="evidence" value="ECO:0007669"/>
    <property type="project" value="InterPro"/>
</dbReference>
<comment type="subcellular location">
    <subcellularLocation>
        <location evidence="3">Chromosome</location>
    </subcellularLocation>
    <subcellularLocation>
        <location evidence="2">Nucleus</location>
    </subcellularLocation>
</comment>
<protein>
    <recommendedName>
        <fullName evidence="10">Histone H4</fullName>
    </recommendedName>
</protein>
<evidence type="ECO:0000256" key="10">
    <source>
        <dbReference type="RuleBase" id="RU000528"/>
    </source>
</evidence>
<evidence type="ECO:0000313" key="11">
    <source>
        <dbReference type="EMBL" id="PSR78002.1"/>
    </source>
</evidence>
<name>A0A2T2ZVT2_9PEZI</name>
<dbReference type="InterPro" id="IPR009072">
    <property type="entry name" value="Histone-fold"/>
</dbReference>
<evidence type="ECO:0000256" key="6">
    <source>
        <dbReference type="ARBA" id="ARBA00022454"/>
    </source>
</evidence>
<keyword evidence="9 10" id="KW-0544">Nucleosome core</keyword>
<reference evidence="11 12" key="1">
    <citation type="journal article" date="2018" name="Mycol. Prog.">
        <title>Coniella lustricola, a new species from submerged detritus.</title>
        <authorList>
            <person name="Raudabaugh D.B."/>
            <person name="Iturriaga T."/>
            <person name="Carver A."/>
            <person name="Mondo S."/>
            <person name="Pangilinan J."/>
            <person name="Lipzen A."/>
            <person name="He G."/>
            <person name="Amirebrahimi M."/>
            <person name="Grigoriev I.V."/>
            <person name="Miller A.N."/>
        </authorList>
    </citation>
    <scope>NUCLEOTIDE SEQUENCE [LARGE SCALE GENOMIC DNA]</scope>
    <source>
        <strain evidence="11 12">B22-T-1</strain>
    </source>
</reference>
<evidence type="ECO:0000256" key="3">
    <source>
        <dbReference type="ARBA" id="ARBA00004286"/>
    </source>
</evidence>
<comment type="subunit">
    <text evidence="5 10">The nucleosome is a histone octamer containing two molecules each of H2A, H2B, H3 and H4 assembled in one H3-H4 heterotetramer and two H2A-H2B heterodimers. The octamer wraps approximately 147 bp of DNA.</text>
</comment>
<dbReference type="FunFam" id="1.10.20.10:FF:000012">
    <property type="entry name" value="Histone H4"/>
    <property type="match status" value="1"/>
</dbReference>
<dbReference type="AlphaFoldDB" id="A0A2T2ZVT2"/>
<dbReference type="SMART" id="SM00417">
    <property type="entry name" value="H4"/>
    <property type="match status" value="1"/>
</dbReference>
<keyword evidence="6 10" id="KW-0158">Chromosome</keyword>
<dbReference type="InterPro" id="IPR001951">
    <property type="entry name" value="Histone_H4"/>
</dbReference>
<dbReference type="OrthoDB" id="3919494at2759"/>
<evidence type="ECO:0000313" key="12">
    <source>
        <dbReference type="Proteomes" id="UP000241462"/>
    </source>
</evidence>
<gene>
    <name evidence="11" type="ORF">BD289DRAFT_133646</name>
</gene>
<dbReference type="STRING" id="2025994.A0A2T2ZVT2"/>
<dbReference type="Gene3D" id="1.10.20.10">
    <property type="entry name" value="Histone, subunit A"/>
    <property type="match status" value="1"/>
</dbReference>
<comment type="similarity">
    <text evidence="4 10">Belongs to the histone H4 family.</text>
</comment>
<dbReference type="InParanoid" id="A0A2T2ZVT2"/>
<dbReference type="GO" id="GO:0000786">
    <property type="term" value="C:nucleosome"/>
    <property type="evidence" value="ECO:0007669"/>
    <property type="project" value="UniProtKB-KW"/>
</dbReference>